<sequence length="66" mass="8101">MYNKALQLVVLQEVVLIVAFIYCTFFPKHHWVYTRIYKKLKGSCTLNKIYFLKFYLRYKESLMVKK</sequence>
<name>G0T554_IRV9</name>
<dbReference type="EMBL" id="GQ918152">
    <property type="protein sequence ID" value="ADO00371.1"/>
    <property type="molecule type" value="Genomic_DNA"/>
</dbReference>
<dbReference type="RefSeq" id="YP_004732811.1">
    <property type="nucleotide sequence ID" value="NC_015780.1"/>
</dbReference>
<keyword evidence="1" id="KW-0812">Transmembrane</keyword>
<accession>G0T554</accession>
<proteinExistence type="predicted"/>
<keyword evidence="3" id="KW-1185">Reference proteome</keyword>
<organismHost>
    <name type="scientific">Wiseana cervinata</name>
    <dbReference type="NCBI Taxonomy" id="107013"/>
</organismHost>
<evidence type="ECO:0000256" key="1">
    <source>
        <dbReference type="SAM" id="Phobius"/>
    </source>
</evidence>
<dbReference type="KEGG" id="vg:10963750"/>
<evidence type="ECO:0000313" key="2">
    <source>
        <dbReference type="EMBL" id="ADO00371.1"/>
    </source>
</evidence>
<dbReference type="Proteomes" id="UP000112896">
    <property type="component" value="Segment"/>
</dbReference>
<protein>
    <submittedName>
        <fullName evidence="2">Uncharacterized protein</fullName>
    </submittedName>
</protein>
<organism evidence="2 3">
    <name type="scientific">Wiseana iridescent virus</name>
    <name type="common">WIV</name>
    <name type="synonym">Insect iridescent virus type 9</name>
    <dbReference type="NCBI Taxonomy" id="68347"/>
    <lineage>
        <taxon>Viruses</taxon>
        <taxon>Varidnaviria</taxon>
        <taxon>Bamfordvirae</taxon>
        <taxon>Nucleocytoviricota</taxon>
        <taxon>Megaviricetes</taxon>
        <taxon>Pimascovirales</taxon>
        <taxon>Pimascovirales incertae sedis</taxon>
        <taxon>Iridoviridae</taxon>
        <taxon>Betairidovirinae</taxon>
        <taxon>Chloriridovirus</taxon>
        <taxon>Chloriridovirus wiseana1</taxon>
        <taxon>Invertebrate iridescent virus 9</taxon>
    </lineage>
</organism>
<evidence type="ECO:0000313" key="3">
    <source>
        <dbReference type="Proteomes" id="UP000112896"/>
    </source>
</evidence>
<feature type="transmembrane region" description="Helical" evidence="1">
    <location>
        <begin position="6"/>
        <end position="26"/>
    </location>
</feature>
<dbReference type="GeneID" id="10963750"/>
<reference evidence="2 3" key="1">
    <citation type="journal article" date="2011" name="J. Virol.">
        <title>Genomic and proteomic analysis of invertebrate iridovirus type 9.</title>
        <authorList>
            <person name="Wong C.K."/>
            <person name="Young V.L."/>
            <person name="Kleffmann T."/>
            <person name="Ward V.K."/>
        </authorList>
    </citation>
    <scope>NUCLEOTIDE SEQUENCE [LARGE SCALE GENOMIC DNA]</scope>
</reference>
<keyword evidence="1" id="KW-0472">Membrane</keyword>
<keyword evidence="1" id="KW-1133">Transmembrane helix</keyword>